<keyword evidence="8 10" id="KW-0520">NAD</keyword>
<accession>A0A430APP4</accession>
<keyword evidence="3 10" id="KW-0662">Pyridine nucleotide biosynthesis</keyword>
<dbReference type="GO" id="GO:0009435">
    <property type="term" value="P:NAD+ biosynthetic process"/>
    <property type="evidence" value="ECO:0007669"/>
    <property type="project" value="UniProtKB-UniRule"/>
</dbReference>
<organism evidence="12 13">
    <name type="scientific">Vagococcus acidifermentans</name>
    <dbReference type="NCBI Taxonomy" id="564710"/>
    <lineage>
        <taxon>Bacteria</taxon>
        <taxon>Bacillati</taxon>
        <taxon>Bacillota</taxon>
        <taxon>Bacilli</taxon>
        <taxon>Lactobacillales</taxon>
        <taxon>Enterococcaceae</taxon>
        <taxon>Vagococcus</taxon>
    </lineage>
</organism>
<dbReference type="EC" id="2.7.7.18" evidence="10"/>
<comment type="function">
    <text evidence="1 10">Catalyzes the reversible adenylation of nicotinate mononucleotide (NaMN) to nicotinic acid adenine dinucleotide (NaAD).</text>
</comment>
<evidence type="ECO:0000256" key="4">
    <source>
        <dbReference type="ARBA" id="ARBA00022679"/>
    </source>
</evidence>
<evidence type="ECO:0000256" key="3">
    <source>
        <dbReference type="ARBA" id="ARBA00022642"/>
    </source>
</evidence>
<evidence type="ECO:0000256" key="9">
    <source>
        <dbReference type="ARBA" id="ARBA00048721"/>
    </source>
</evidence>
<dbReference type="InterPro" id="IPR014729">
    <property type="entry name" value="Rossmann-like_a/b/a_fold"/>
</dbReference>
<evidence type="ECO:0000256" key="7">
    <source>
        <dbReference type="ARBA" id="ARBA00022840"/>
    </source>
</evidence>
<keyword evidence="13" id="KW-1185">Reference proteome</keyword>
<dbReference type="PANTHER" id="PTHR39321:SF3">
    <property type="entry name" value="PHOSPHOPANTETHEINE ADENYLYLTRANSFERASE"/>
    <property type="match status" value="1"/>
</dbReference>
<name>A0A430APP4_9ENTE</name>
<keyword evidence="5 10" id="KW-0548">Nucleotidyltransferase</keyword>
<comment type="catalytic activity">
    <reaction evidence="9 10">
        <text>nicotinate beta-D-ribonucleotide + ATP + H(+) = deamido-NAD(+) + diphosphate</text>
        <dbReference type="Rhea" id="RHEA:22860"/>
        <dbReference type="ChEBI" id="CHEBI:15378"/>
        <dbReference type="ChEBI" id="CHEBI:30616"/>
        <dbReference type="ChEBI" id="CHEBI:33019"/>
        <dbReference type="ChEBI" id="CHEBI:57502"/>
        <dbReference type="ChEBI" id="CHEBI:58437"/>
        <dbReference type="EC" id="2.7.7.18"/>
    </reaction>
</comment>
<evidence type="ECO:0000256" key="1">
    <source>
        <dbReference type="ARBA" id="ARBA00002324"/>
    </source>
</evidence>
<evidence type="ECO:0000256" key="5">
    <source>
        <dbReference type="ARBA" id="ARBA00022695"/>
    </source>
</evidence>
<evidence type="ECO:0000313" key="13">
    <source>
        <dbReference type="Proteomes" id="UP000286773"/>
    </source>
</evidence>
<comment type="similarity">
    <text evidence="10">Belongs to the NadD family.</text>
</comment>
<dbReference type="Proteomes" id="UP000286773">
    <property type="component" value="Unassembled WGS sequence"/>
</dbReference>
<dbReference type="InterPro" id="IPR005248">
    <property type="entry name" value="NadD/NMNAT"/>
</dbReference>
<proteinExistence type="inferred from homology"/>
<reference evidence="12 13" key="1">
    <citation type="submission" date="2017-05" db="EMBL/GenBank/DDBJ databases">
        <title>Vagococcus spp. assemblies.</title>
        <authorList>
            <person name="Gulvik C.A."/>
        </authorList>
    </citation>
    <scope>NUCLEOTIDE SEQUENCE [LARGE SCALE GENOMIC DNA]</scope>
    <source>
        <strain evidence="12 13">LMG 24798</strain>
    </source>
</reference>
<dbReference type="Gene3D" id="3.40.50.620">
    <property type="entry name" value="HUPs"/>
    <property type="match status" value="1"/>
</dbReference>
<dbReference type="AlphaFoldDB" id="A0A430APP4"/>
<evidence type="ECO:0000256" key="6">
    <source>
        <dbReference type="ARBA" id="ARBA00022741"/>
    </source>
</evidence>
<dbReference type="SUPFAM" id="SSF52374">
    <property type="entry name" value="Nucleotidylyl transferase"/>
    <property type="match status" value="1"/>
</dbReference>
<evidence type="ECO:0000259" key="11">
    <source>
        <dbReference type="Pfam" id="PF01467"/>
    </source>
</evidence>
<dbReference type="GO" id="GO:0004515">
    <property type="term" value="F:nicotinate-nucleotide adenylyltransferase activity"/>
    <property type="evidence" value="ECO:0007669"/>
    <property type="project" value="UniProtKB-UniRule"/>
</dbReference>
<dbReference type="NCBIfam" id="TIGR00125">
    <property type="entry name" value="cyt_tran_rel"/>
    <property type="match status" value="1"/>
</dbReference>
<keyword evidence="4 10" id="KW-0808">Transferase</keyword>
<dbReference type="Pfam" id="PF01467">
    <property type="entry name" value="CTP_transf_like"/>
    <property type="match status" value="1"/>
</dbReference>
<dbReference type="PANTHER" id="PTHR39321">
    <property type="entry name" value="NICOTINATE-NUCLEOTIDE ADENYLYLTRANSFERASE-RELATED"/>
    <property type="match status" value="1"/>
</dbReference>
<dbReference type="NCBIfam" id="TIGR00482">
    <property type="entry name" value="nicotinate (nicotinamide) nucleotide adenylyltransferase"/>
    <property type="match status" value="1"/>
</dbReference>
<comment type="caution">
    <text evidence="12">The sequence shown here is derived from an EMBL/GenBank/DDBJ whole genome shotgun (WGS) entry which is preliminary data.</text>
</comment>
<evidence type="ECO:0000256" key="10">
    <source>
        <dbReference type="HAMAP-Rule" id="MF_00244"/>
    </source>
</evidence>
<keyword evidence="6 10" id="KW-0547">Nucleotide-binding</keyword>
<dbReference type="InterPro" id="IPR004821">
    <property type="entry name" value="Cyt_trans-like"/>
</dbReference>
<keyword evidence="7 10" id="KW-0067">ATP-binding</keyword>
<dbReference type="UniPathway" id="UPA00253">
    <property type="reaction ID" value="UER00332"/>
</dbReference>
<dbReference type="EMBL" id="NGKC01000014">
    <property type="protein sequence ID" value="RSU10092.1"/>
    <property type="molecule type" value="Genomic_DNA"/>
</dbReference>
<dbReference type="GO" id="GO:0005524">
    <property type="term" value="F:ATP binding"/>
    <property type="evidence" value="ECO:0007669"/>
    <property type="project" value="UniProtKB-KW"/>
</dbReference>
<evidence type="ECO:0000313" key="12">
    <source>
        <dbReference type="EMBL" id="RSU10092.1"/>
    </source>
</evidence>
<feature type="domain" description="Cytidyltransferase-like" evidence="11">
    <location>
        <begin position="31"/>
        <end position="186"/>
    </location>
</feature>
<protein>
    <recommendedName>
        <fullName evidence="10">Probable nicotinate-nucleotide adenylyltransferase</fullName>
        <ecNumber evidence="10">2.7.7.18</ecNumber>
    </recommendedName>
    <alternativeName>
        <fullName evidence="10">Deamido-NAD(+) diphosphorylase</fullName>
    </alternativeName>
    <alternativeName>
        <fullName evidence="10">Deamido-NAD(+) pyrophosphorylase</fullName>
    </alternativeName>
    <alternativeName>
        <fullName evidence="10">Nicotinate mononucleotide adenylyltransferase</fullName>
        <shortName evidence="10">NaMN adenylyltransferase</shortName>
    </alternativeName>
</protein>
<dbReference type="NCBIfam" id="NF000840">
    <property type="entry name" value="PRK00071.1-3"/>
    <property type="match status" value="1"/>
</dbReference>
<sequence length="215" mass="24428">MSRNKVSPLVTTVVDAQPSFMTNGERKAVGILGGNFNPVHYAHLIIADQVYHQLGLDKIYLMPSFEPPHVDQKTTINAEDRIEMLKKSVATNNNLDLELTEIRRQGKSYTYDTMKELIERNPGVDYYFIIGGDMVEYLPKWHRIAELVDMVQFVGIKRPQCANTSPYPIIWVDVPAIDISSSLIRKKVAAGCSIKYFTPDSVIDYIQEKGLYLDE</sequence>
<dbReference type="NCBIfam" id="NF000841">
    <property type="entry name" value="PRK00071.1-4"/>
    <property type="match status" value="1"/>
</dbReference>
<dbReference type="HAMAP" id="MF_00244">
    <property type="entry name" value="NaMN_adenylyltr"/>
    <property type="match status" value="1"/>
</dbReference>
<evidence type="ECO:0000256" key="8">
    <source>
        <dbReference type="ARBA" id="ARBA00023027"/>
    </source>
</evidence>
<comment type="pathway">
    <text evidence="2 10">Cofactor biosynthesis; NAD(+) biosynthesis; deamido-NAD(+) from nicotinate D-ribonucleotide: step 1/1.</text>
</comment>
<dbReference type="OrthoDB" id="5295945at2"/>
<gene>
    <name evidence="10 12" type="primary">nadD</name>
    <name evidence="12" type="ORF">CBF27_11240</name>
</gene>
<evidence type="ECO:0000256" key="2">
    <source>
        <dbReference type="ARBA" id="ARBA00005019"/>
    </source>
</evidence>
<dbReference type="CDD" id="cd02165">
    <property type="entry name" value="NMNAT"/>
    <property type="match status" value="1"/>
</dbReference>